<protein>
    <submittedName>
        <fullName evidence="2">Stage II sporulation protein R</fullName>
    </submittedName>
</protein>
<dbReference type="InterPro" id="IPR014202">
    <property type="entry name" value="Spore_II_R"/>
</dbReference>
<accession>A0ABV6DUS5</accession>
<comment type="caution">
    <text evidence="2">The sequence shown here is derived from an EMBL/GenBank/DDBJ whole genome shotgun (WGS) entry which is preliminary data.</text>
</comment>
<feature type="compositionally biased region" description="Low complexity" evidence="1">
    <location>
        <begin position="186"/>
        <end position="210"/>
    </location>
</feature>
<dbReference type="RefSeq" id="WP_377474572.1">
    <property type="nucleotide sequence ID" value="NZ_JBHLWN010000120.1"/>
</dbReference>
<proteinExistence type="predicted"/>
<name>A0ABV6DUS5_9BACL</name>
<sequence length="281" mass="30384">MILNRLQSSSRSRLFIYLTLALFILMASWEANRGAAVFAAGEIPQEAIRLRILANSDSASDQWIKYKIRDAIVEQMNGWVTGPQTLDEARETIRGHLPELKALADDLLEKYGYDYEASVELGVVPFPTKMYGEQVYPAGDYEALRVSLGNAEGQNWWCVLFPPLCFVDAVTNEAVAKDDKKKDTAAGENDATPAAAAAPEAKPAGAKPVALGKAGDGKASVKETSVKSEKAGKPAALGTANAAKAAVDGEGVTAAEKQAEGETEYKFFLWEMLKKLFSLFK</sequence>
<dbReference type="Proteomes" id="UP001589776">
    <property type="component" value="Unassembled WGS sequence"/>
</dbReference>
<gene>
    <name evidence="2" type="primary">spoIIR</name>
    <name evidence="2" type="ORF">ACFFK0_28865</name>
</gene>
<evidence type="ECO:0000313" key="3">
    <source>
        <dbReference type="Proteomes" id="UP001589776"/>
    </source>
</evidence>
<feature type="compositionally biased region" description="Basic and acidic residues" evidence="1">
    <location>
        <begin position="215"/>
        <end position="232"/>
    </location>
</feature>
<keyword evidence="3" id="KW-1185">Reference proteome</keyword>
<evidence type="ECO:0000256" key="1">
    <source>
        <dbReference type="SAM" id="MobiDB-lite"/>
    </source>
</evidence>
<dbReference type="NCBIfam" id="TIGR02837">
    <property type="entry name" value="spore_II_R"/>
    <property type="match status" value="1"/>
</dbReference>
<feature type="region of interest" description="Disordered" evidence="1">
    <location>
        <begin position="177"/>
        <end position="234"/>
    </location>
</feature>
<reference evidence="2 3" key="1">
    <citation type="submission" date="2024-09" db="EMBL/GenBank/DDBJ databases">
        <authorList>
            <person name="Sun Q."/>
            <person name="Mori K."/>
        </authorList>
    </citation>
    <scope>NUCLEOTIDE SEQUENCE [LARGE SCALE GENOMIC DNA]</scope>
    <source>
        <strain evidence="2 3">CCM 7759</strain>
    </source>
</reference>
<dbReference type="EMBL" id="JBHLWN010000120">
    <property type="protein sequence ID" value="MFC0216414.1"/>
    <property type="molecule type" value="Genomic_DNA"/>
</dbReference>
<dbReference type="Pfam" id="PF09551">
    <property type="entry name" value="Spore_II_R"/>
    <property type="match status" value="1"/>
</dbReference>
<organism evidence="2 3">
    <name type="scientific">Paenibacillus chartarius</name>
    <dbReference type="NCBI Taxonomy" id="747481"/>
    <lineage>
        <taxon>Bacteria</taxon>
        <taxon>Bacillati</taxon>
        <taxon>Bacillota</taxon>
        <taxon>Bacilli</taxon>
        <taxon>Bacillales</taxon>
        <taxon>Paenibacillaceae</taxon>
        <taxon>Paenibacillus</taxon>
    </lineage>
</organism>
<evidence type="ECO:0000313" key="2">
    <source>
        <dbReference type="EMBL" id="MFC0216414.1"/>
    </source>
</evidence>